<dbReference type="InterPro" id="IPR011990">
    <property type="entry name" value="TPR-like_helical_dom_sf"/>
</dbReference>
<dbReference type="EMBL" id="CM035413">
    <property type="protein sequence ID" value="KAH7431203.1"/>
    <property type="molecule type" value="Genomic_DNA"/>
</dbReference>
<accession>A0A8T2UBM4</accession>
<keyword evidence="4" id="KW-1185">Reference proteome</keyword>
<comment type="caution">
    <text evidence="3">The sequence shown here is derived from an EMBL/GenBank/DDBJ whole genome shotgun (WGS) entry which is preliminary data.</text>
</comment>
<dbReference type="OrthoDB" id="185373at2759"/>
<dbReference type="GO" id="GO:0031930">
    <property type="term" value="P:mitochondria-nucleus signaling pathway"/>
    <property type="evidence" value="ECO:0007669"/>
    <property type="project" value="TreeGrafter"/>
</dbReference>
<proteinExistence type="predicted"/>
<dbReference type="Pfam" id="PF01535">
    <property type="entry name" value="PPR"/>
    <property type="match status" value="1"/>
</dbReference>
<dbReference type="AlphaFoldDB" id="A0A8T2UBM4"/>
<feature type="repeat" description="PPR" evidence="2">
    <location>
        <begin position="494"/>
        <end position="528"/>
    </location>
</feature>
<evidence type="ECO:0008006" key="5">
    <source>
        <dbReference type="Google" id="ProtNLM"/>
    </source>
</evidence>
<dbReference type="Pfam" id="PF13812">
    <property type="entry name" value="PPR_3"/>
    <property type="match status" value="1"/>
</dbReference>
<dbReference type="InterPro" id="IPR002885">
    <property type="entry name" value="PPR_rpt"/>
</dbReference>
<feature type="repeat" description="PPR" evidence="2">
    <location>
        <begin position="144"/>
        <end position="178"/>
    </location>
</feature>
<evidence type="ECO:0000256" key="1">
    <source>
        <dbReference type="ARBA" id="ARBA00022737"/>
    </source>
</evidence>
<dbReference type="Pfam" id="PF13041">
    <property type="entry name" value="PPR_2"/>
    <property type="match status" value="3"/>
</dbReference>
<keyword evidence="1" id="KW-0677">Repeat</keyword>
<feature type="repeat" description="PPR" evidence="2">
    <location>
        <begin position="459"/>
        <end position="493"/>
    </location>
</feature>
<dbReference type="Proteomes" id="UP000825935">
    <property type="component" value="Chromosome 8"/>
</dbReference>
<dbReference type="GO" id="GO:0009507">
    <property type="term" value="C:chloroplast"/>
    <property type="evidence" value="ECO:0007669"/>
    <property type="project" value="TreeGrafter"/>
</dbReference>
<feature type="repeat" description="PPR" evidence="2">
    <location>
        <begin position="249"/>
        <end position="283"/>
    </location>
</feature>
<dbReference type="PANTHER" id="PTHR47936:SF1">
    <property type="entry name" value="PENTATRICOPEPTIDE REPEAT-CONTAINING PROTEIN GUN1, CHLOROPLASTIC"/>
    <property type="match status" value="1"/>
</dbReference>
<name>A0A8T2UBM4_CERRI</name>
<sequence>MVRTSTNVRMWSWVINTALSSPYRIAWLFQKGSFMSTLHAVNTVEEAEQPMPAVEFKCQHLHMPPLKQSRLMPKDEGIDPHVGIEHNPDLHKSLLEAFQETRRLTCTEKLSPDIVADVMSRQKFGQTALTIFNWAGQQNDYVHTLTSYSSLISKLCDAKMFVSVWQVLDEMQFKKVEIPSSIFETLIEGYIHAGQVKPALDAFDRMLKYGCHPTMAMYTCVIGYVVQVKRHHVSLRLYKRMTSEGLSANVTVFSALIHGYCHVGQLVEAQQLLEEMKKVGLAPDAAIYSCLIESFSKAGRYYPAQKLVIEMRDMYGLKPSLVAYNSLIESLCKDRKIVAAYRLFLDMRRAQVTPDVETYNIILAGFLSMKGVTKAIEIYKKMPTFGVVPNMETEKVLLAGFTRCGKLERAMDFAVSIAAAGRKVDVVGCNHILHALSMKSMVKAEEFLNKMTDRICKPDAVSYTTLMHGYCRAGKLNDAERMFQTMKAMGCRPTSVSYEALIIAYCRVERLAAASELMDELIREGHSLNVSTCNALVDGLSRAGLVDHALKVIDYVTDKKLFIDPDRLVVLLKALHKAGRGPEGKDLLRGMAKKGCLQEPYASMF</sequence>
<dbReference type="GO" id="GO:0010019">
    <property type="term" value="P:chloroplast-nucleus signaling pathway"/>
    <property type="evidence" value="ECO:0007669"/>
    <property type="project" value="TreeGrafter"/>
</dbReference>
<gene>
    <name evidence="3" type="ORF">KP509_08G036100</name>
</gene>
<reference evidence="3" key="1">
    <citation type="submission" date="2021-08" db="EMBL/GenBank/DDBJ databases">
        <title>WGS assembly of Ceratopteris richardii.</title>
        <authorList>
            <person name="Marchant D.B."/>
            <person name="Chen G."/>
            <person name="Jenkins J."/>
            <person name="Shu S."/>
            <person name="Leebens-Mack J."/>
            <person name="Grimwood J."/>
            <person name="Schmutz J."/>
            <person name="Soltis P."/>
            <person name="Soltis D."/>
            <person name="Chen Z.-H."/>
        </authorList>
    </citation>
    <scope>NUCLEOTIDE SEQUENCE</scope>
    <source>
        <strain evidence="3">Whitten #5841</strain>
        <tissue evidence="3">Leaf</tissue>
    </source>
</reference>
<feature type="repeat" description="PPR" evidence="2">
    <location>
        <begin position="355"/>
        <end position="389"/>
    </location>
</feature>
<dbReference type="PROSITE" id="PS51375">
    <property type="entry name" value="PPR"/>
    <property type="match status" value="8"/>
</dbReference>
<feature type="repeat" description="PPR" evidence="2">
    <location>
        <begin position="179"/>
        <end position="213"/>
    </location>
</feature>
<evidence type="ECO:0000313" key="3">
    <source>
        <dbReference type="EMBL" id="KAH7431203.1"/>
    </source>
</evidence>
<dbReference type="PANTHER" id="PTHR47936">
    <property type="entry name" value="PPR_LONG DOMAIN-CONTAINING PROTEIN"/>
    <property type="match status" value="1"/>
</dbReference>
<dbReference type="NCBIfam" id="TIGR00756">
    <property type="entry name" value="PPR"/>
    <property type="match status" value="8"/>
</dbReference>
<evidence type="ECO:0000256" key="2">
    <source>
        <dbReference type="PROSITE-ProRule" id="PRU00708"/>
    </source>
</evidence>
<feature type="repeat" description="PPR" evidence="2">
    <location>
        <begin position="529"/>
        <end position="563"/>
    </location>
</feature>
<dbReference type="Gene3D" id="1.25.40.10">
    <property type="entry name" value="Tetratricopeptide repeat domain"/>
    <property type="match status" value="4"/>
</dbReference>
<protein>
    <recommendedName>
        <fullName evidence="5">Pentatricopeptide repeat-containing protein</fullName>
    </recommendedName>
</protein>
<organism evidence="3 4">
    <name type="scientific">Ceratopteris richardii</name>
    <name type="common">Triangle waterfern</name>
    <dbReference type="NCBI Taxonomy" id="49495"/>
    <lineage>
        <taxon>Eukaryota</taxon>
        <taxon>Viridiplantae</taxon>
        <taxon>Streptophyta</taxon>
        <taxon>Embryophyta</taxon>
        <taxon>Tracheophyta</taxon>
        <taxon>Polypodiopsida</taxon>
        <taxon>Polypodiidae</taxon>
        <taxon>Polypodiales</taxon>
        <taxon>Pteridineae</taxon>
        <taxon>Pteridaceae</taxon>
        <taxon>Parkerioideae</taxon>
        <taxon>Ceratopteris</taxon>
    </lineage>
</organism>
<evidence type="ECO:0000313" key="4">
    <source>
        <dbReference type="Proteomes" id="UP000825935"/>
    </source>
</evidence>
<feature type="repeat" description="PPR" evidence="2">
    <location>
        <begin position="320"/>
        <end position="354"/>
    </location>
</feature>